<organism evidence="2 3">
    <name type="scientific">Pseudacidovorax intermedius</name>
    <dbReference type="NCBI Taxonomy" id="433924"/>
    <lineage>
        <taxon>Bacteria</taxon>
        <taxon>Pseudomonadati</taxon>
        <taxon>Pseudomonadota</taxon>
        <taxon>Betaproteobacteria</taxon>
        <taxon>Burkholderiales</taxon>
        <taxon>Comamonadaceae</taxon>
        <taxon>Pseudacidovorax</taxon>
    </lineage>
</organism>
<protein>
    <recommendedName>
        <fullName evidence="1">Carboxymuconolactone decarboxylase-like domain-containing protein</fullName>
    </recommendedName>
</protein>
<keyword evidence="3" id="KW-1185">Reference proteome</keyword>
<gene>
    <name evidence="2" type="ORF">NS331_09835</name>
</gene>
<evidence type="ECO:0000259" key="1">
    <source>
        <dbReference type="Pfam" id="PF02627"/>
    </source>
</evidence>
<dbReference type="PANTHER" id="PTHR33570:SF2">
    <property type="entry name" value="CARBOXYMUCONOLACTONE DECARBOXYLASE-LIKE DOMAIN-CONTAINING PROTEIN"/>
    <property type="match status" value="1"/>
</dbReference>
<dbReference type="InterPro" id="IPR052512">
    <property type="entry name" value="4CMD/NDH-1_regulator"/>
</dbReference>
<evidence type="ECO:0000313" key="2">
    <source>
        <dbReference type="EMBL" id="KTT22285.1"/>
    </source>
</evidence>
<feature type="domain" description="Carboxymuconolactone decarboxylase-like" evidence="1">
    <location>
        <begin position="32"/>
        <end position="114"/>
    </location>
</feature>
<dbReference type="Gene3D" id="1.20.1290.10">
    <property type="entry name" value="AhpD-like"/>
    <property type="match status" value="1"/>
</dbReference>
<dbReference type="PANTHER" id="PTHR33570">
    <property type="entry name" value="4-CARBOXYMUCONOLACTONE DECARBOXYLASE FAMILY PROTEIN"/>
    <property type="match status" value="1"/>
</dbReference>
<sequence length="123" mass="13509">MFDQGLALRKAVLGDAYVDKSIQAADDFTRPLQKMITEWCWGEAWGNPALPHKTRSMLNIAMLTALNRKEELKLHVRGAITNGVSVEEIQAVLLQACIYCGVPAALDSTKAAREVLKEIGAIE</sequence>
<name>A0A147GXD2_9BURK</name>
<dbReference type="EMBL" id="LDSL01000059">
    <property type="protein sequence ID" value="KTT22285.1"/>
    <property type="molecule type" value="Genomic_DNA"/>
</dbReference>
<dbReference type="Pfam" id="PF02627">
    <property type="entry name" value="CMD"/>
    <property type="match status" value="1"/>
</dbReference>
<dbReference type="Proteomes" id="UP000072741">
    <property type="component" value="Unassembled WGS sequence"/>
</dbReference>
<accession>A0A147GXD2</accession>
<evidence type="ECO:0000313" key="3">
    <source>
        <dbReference type="Proteomes" id="UP000072741"/>
    </source>
</evidence>
<dbReference type="SUPFAM" id="SSF69118">
    <property type="entry name" value="AhpD-like"/>
    <property type="match status" value="1"/>
</dbReference>
<proteinExistence type="predicted"/>
<dbReference type="InterPro" id="IPR029032">
    <property type="entry name" value="AhpD-like"/>
</dbReference>
<dbReference type="InterPro" id="IPR003779">
    <property type="entry name" value="CMD-like"/>
</dbReference>
<dbReference type="PATRIC" id="fig|433924.3.peg.3958"/>
<comment type="caution">
    <text evidence="2">The sequence shown here is derived from an EMBL/GenBank/DDBJ whole genome shotgun (WGS) entry which is preliminary data.</text>
</comment>
<reference evidence="2 3" key="1">
    <citation type="journal article" date="2016" name="Front. Microbiol.">
        <title>Genomic Resource of Rice Seed Associated Bacteria.</title>
        <authorList>
            <person name="Midha S."/>
            <person name="Bansal K."/>
            <person name="Sharma S."/>
            <person name="Kumar N."/>
            <person name="Patil P.P."/>
            <person name="Chaudhry V."/>
            <person name="Patil P.B."/>
        </authorList>
    </citation>
    <scope>NUCLEOTIDE SEQUENCE [LARGE SCALE GENOMIC DNA]</scope>
    <source>
        <strain evidence="2 3">NS331</strain>
    </source>
</reference>
<dbReference type="GO" id="GO:0051920">
    <property type="term" value="F:peroxiredoxin activity"/>
    <property type="evidence" value="ECO:0007669"/>
    <property type="project" value="InterPro"/>
</dbReference>
<dbReference type="AlphaFoldDB" id="A0A147GXD2"/>